<dbReference type="FunFam" id="3.10.20.30:FF:000020">
    <property type="entry name" value="Xanthine dehydrogenase iron-sulfur subunit"/>
    <property type="match status" value="1"/>
</dbReference>
<evidence type="ECO:0000256" key="1">
    <source>
        <dbReference type="ARBA" id="ARBA00022714"/>
    </source>
</evidence>
<feature type="domain" description="2Fe-2S ferredoxin-type" evidence="6">
    <location>
        <begin position="25"/>
        <end position="101"/>
    </location>
</feature>
<protein>
    <submittedName>
        <fullName evidence="7">Xanthine dehydrogenase iron-sulfur subunit</fullName>
    </submittedName>
</protein>
<evidence type="ECO:0000256" key="3">
    <source>
        <dbReference type="ARBA" id="ARBA00023002"/>
    </source>
</evidence>
<dbReference type="SUPFAM" id="SSF54292">
    <property type="entry name" value="2Fe-2S ferredoxin-like"/>
    <property type="match status" value="1"/>
</dbReference>
<keyword evidence="2" id="KW-0479">Metal-binding</keyword>
<dbReference type="InterPro" id="IPR006058">
    <property type="entry name" value="2Fe2S_fd_BS"/>
</dbReference>
<dbReference type="Gene3D" id="1.10.150.120">
    <property type="entry name" value="[2Fe-2S]-binding domain"/>
    <property type="match status" value="1"/>
</dbReference>
<dbReference type="GO" id="GO:0016491">
    <property type="term" value="F:oxidoreductase activity"/>
    <property type="evidence" value="ECO:0007669"/>
    <property type="project" value="UniProtKB-KW"/>
</dbReference>
<accession>A0A2Z4Y6P1</accession>
<dbReference type="InterPro" id="IPR051452">
    <property type="entry name" value="Diverse_Oxidoreductases"/>
</dbReference>
<dbReference type="InterPro" id="IPR002888">
    <property type="entry name" value="2Fe-2S-bd"/>
</dbReference>
<evidence type="ECO:0000256" key="5">
    <source>
        <dbReference type="ARBA" id="ARBA00023014"/>
    </source>
</evidence>
<keyword evidence="3" id="KW-0560">Oxidoreductase</keyword>
<dbReference type="InterPro" id="IPR036010">
    <property type="entry name" value="2Fe-2S_ferredoxin-like_sf"/>
</dbReference>
<proteinExistence type="predicted"/>
<dbReference type="InterPro" id="IPR012675">
    <property type="entry name" value="Beta-grasp_dom_sf"/>
</dbReference>
<sequence>MTILQSPPKTKAAVAPEPVEEKGKWRIAFTVNGQPVEVEVEPETTLLEVLRMELGLTGTKGACLEGECGSCTVLLDGKAVNSCLVMIGQVQGREVVTIEGLAKDGKLDVVQEKFVETGAVQCGYCTPGLIMAAKYFLESRPEASEDEIVTALEGNICRCTGYNKIVEAVRLAYRELHGAQGS</sequence>
<dbReference type="InterPro" id="IPR001041">
    <property type="entry name" value="2Fe-2S_ferredoxin-type"/>
</dbReference>
<gene>
    <name evidence="7" type="ORF">BRCON_2103</name>
</gene>
<dbReference type="Gene3D" id="3.10.20.30">
    <property type="match status" value="1"/>
</dbReference>
<keyword evidence="5" id="KW-0411">Iron-sulfur</keyword>
<dbReference type="GO" id="GO:0046872">
    <property type="term" value="F:metal ion binding"/>
    <property type="evidence" value="ECO:0007669"/>
    <property type="project" value="UniProtKB-KW"/>
</dbReference>
<keyword evidence="1" id="KW-0001">2Fe-2S</keyword>
<dbReference type="PANTHER" id="PTHR44379:SF8">
    <property type="entry name" value="XANTHINE DEHYDROGENASE IRON-SULFUR-BINDING SUBUNIT XDHC-RELATED"/>
    <property type="match status" value="1"/>
</dbReference>
<name>A0A2Z4Y6P1_SUMC1</name>
<dbReference type="KEGG" id="schv:BRCON_2103"/>
<evidence type="ECO:0000313" key="7">
    <source>
        <dbReference type="EMBL" id="AXA36880.1"/>
    </source>
</evidence>
<dbReference type="PROSITE" id="PS51085">
    <property type="entry name" value="2FE2S_FER_2"/>
    <property type="match status" value="1"/>
</dbReference>
<organism evidence="7 8">
    <name type="scientific">Sumerlaea chitinivorans</name>
    <dbReference type="NCBI Taxonomy" id="2250252"/>
    <lineage>
        <taxon>Bacteria</taxon>
        <taxon>Candidatus Sumerlaeota</taxon>
        <taxon>Candidatus Sumerlaeia</taxon>
        <taxon>Candidatus Sumerlaeales</taxon>
        <taxon>Candidatus Sumerlaeaceae</taxon>
        <taxon>Candidatus Sumerlaea</taxon>
    </lineage>
</organism>
<dbReference type="Pfam" id="PF00111">
    <property type="entry name" value="Fer2"/>
    <property type="match status" value="1"/>
</dbReference>
<dbReference type="AlphaFoldDB" id="A0A2Z4Y6P1"/>
<dbReference type="Pfam" id="PF01799">
    <property type="entry name" value="Fer2_2"/>
    <property type="match status" value="1"/>
</dbReference>
<dbReference type="InterPro" id="IPR036884">
    <property type="entry name" value="2Fe-2S-bd_dom_sf"/>
</dbReference>
<dbReference type="EMBL" id="CP030759">
    <property type="protein sequence ID" value="AXA36880.1"/>
    <property type="molecule type" value="Genomic_DNA"/>
</dbReference>
<evidence type="ECO:0000313" key="8">
    <source>
        <dbReference type="Proteomes" id="UP000262583"/>
    </source>
</evidence>
<dbReference type="SUPFAM" id="SSF47741">
    <property type="entry name" value="CO dehydrogenase ISP C-domain like"/>
    <property type="match status" value="1"/>
</dbReference>
<evidence type="ECO:0000259" key="6">
    <source>
        <dbReference type="PROSITE" id="PS51085"/>
    </source>
</evidence>
<keyword evidence="4" id="KW-0408">Iron</keyword>
<dbReference type="PANTHER" id="PTHR44379">
    <property type="entry name" value="OXIDOREDUCTASE WITH IRON-SULFUR SUBUNIT"/>
    <property type="match status" value="1"/>
</dbReference>
<evidence type="ECO:0000256" key="2">
    <source>
        <dbReference type="ARBA" id="ARBA00022723"/>
    </source>
</evidence>
<dbReference type="CDD" id="cd00207">
    <property type="entry name" value="fer2"/>
    <property type="match status" value="1"/>
</dbReference>
<reference evidence="7 8" key="1">
    <citation type="submission" date="2018-05" db="EMBL/GenBank/DDBJ databases">
        <title>A metagenomic window into the 2 km-deep terrestrial subsurface aquifer revealed taxonomically and functionally diverse microbial community comprising novel uncultured bacterial lineages.</title>
        <authorList>
            <person name="Kadnikov V.V."/>
            <person name="Mardanov A.V."/>
            <person name="Beletsky A.V."/>
            <person name="Banks D."/>
            <person name="Pimenov N.V."/>
            <person name="Frank Y.A."/>
            <person name="Karnachuk O.V."/>
            <person name="Ravin N.V."/>
        </authorList>
    </citation>
    <scope>NUCLEOTIDE SEQUENCE [LARGE SCALE GENOMIC DNA]</scope>
    <source>
        <strain evidence="7">BY</strain>
    </source>
</reference>
<evidence type="ECO:0000256" key="4">
    <source>
        <dbReference type="ARBA" id="ARBA00023004"/>
    </source>
</evidence>
<dbReference type="Proteomes" id="UP000262583">
    <property type="component" value="Chromosome"/>
</dbReference>
<dbReference type="PROSITE" id="PS00197">
    <property type="entry name" value="2FE2S_FER_1"/>
    <property type="match status" value="1"/>
</dbReference>
<dbReference type="GO" id="GO:0051537">
    <property type="term" value="F:2 iron, 2 sulfur cluster binding"/>
    <property type="evidence" value="ECO:0007669"/>
    <property type="project" value="UniProtKB-KW"/>
</dbReference>